<keyword evidence="2" id="KW-1185">Reference proteome</keyword>
<evidence type="ECO:0000313" key="2">
    <source>
        <dbReference type="Proteomes" id="UP001149140"/>
    </source>
</evidence>
<dbReference type="Proteomes" id="UP001149140">
    <property type="component" value="Unassembled WGS sequence"/>
</dbReference>
<dbReference type="AlphaFoldDB" id="A0A9X3S6S8"/>
<reference evidence="1" key="1">
    <citation type="submission" date="2022-10" db="EMBL/GenBank/DDBJ databases">
        <title>The WGS of Solirubrobacter ginsenosidimutans DSM 21036.</title>
        <authorList>
            <person name="Jiang Z."/>
        </authorList>
    </citation>
    <scope>NUCLEOTIDE SEQUENCE</scope>
    <source>
        <strain evidence="1">DSM 21036</strain>
    </source>
</reference>
<accession>A0A9X3S6S8</accession>
<sequence length="83" mass="9456">MVEHASYYALRRRPGATADAWWTTVRWRRDVPKALFPIVAGRARVEVTQDEVVEALDWAERFDGADALAVYPRDPRAVVRTSA</sequence>
<proteinExistence type="predicted"/>
<dbReference type="RefSeq" id="WP_270046412.1">
    <property type="nucleotide sequence ID" value="NZ_JAPDOD010000090.1"/>
</dbReference>
<protein>
    <submittedName>
        <fullName evidence="1">Uncharacterized protein</fullName>
    </submittedName>
</protein>
<comment type="caution">
    <text evidence="1">The sequence shown here is derived from an EMBL/GenBank/DDBJ whole genome shotgun (WGS) entry which is preliminary data.</text>
</comment>
<dbReference type="EMBL" id="JAPDOD010000090">
    <property type="protein sequence ID" value="MDA0167162.1"/>
    <property type="molecule type" value="Genomic_DNA"/>
</dbReference>
<organism evidence="1 2">
    <name type="scientific">Solirubrobacter ginsenosidimutans</name>
    <dbReference type="NCBI Taxonomy" id="490573"/>
    <lineage>
        <taxon>Bacteria</taxon>
        <taxon>Bacillati</taxon>
        <taxon>Actinomycetota</taxon>
        <taxon>Thermoleophilia</taxon>
        <taxon>Solirubrobacterales</taxon>
        <taxon>Solirubrobacteraceae</taxon>
        <taxon>Solirubrobacter</taxon>
    </lineage>
</organism>
<name>A0A9X3S6S8_9ACTN</name>
<gene>
    <name evidence="1" type="ORF">OM076_43280</name>
</gene>
<evidence type="ECO:0000313" key="1">
    <source>
        <dbReference type="EMBL" id="MDA0167162.1"/>
    </source>
</evidence>